<evidence type="ECO:0000256" key="1">
    <source>
        <dbReference type="SAM" id="Phobius"/>
    </source>
</evidence>
<evidence type="ECO:0000313" key="2">
    <source>
        <dbReference type="EMBL" id="CQR53756.1"/>
    </source>
</evidence>
<keyword evidence="3" id="KW-1185">Reference proteome</keyword>
<dbReference type="Proteomes" id="UP000198902">
    <property type="component" value="Unassembled WGS sequence"/>
</dbReference>
<dbReference type="EMBL" id="CSTE01000006">
    <property type="protein sequence ID" value="CQR53756.1"/>
    <property type="molecule type" value="Genomic_DNA"/>
</dbReference>
<dbReference type="RefSeq" id="WP_089781596.1">
    <property type="nucleotide sequence ID" value="NZ_CABLRR010000006.1"/>
</dbReference>
<reference evidence="3" key="1">
    <citation type="submission" date="2015-03" db="EMBL/GenBank/DDBJ databases">
        <authorList>
            <person name="Urmite Genomes"/>
        </authorList>
    </citation>
    <scope>NUCLEOTIDE SEQUENCE [LARGE SCALE GENOMIC DNA]</scope>
    <source>
        <strain evidence="3">Arc-Hr</strain>
    </source>
</reference>
<dbReference type="AlphaFoldDB" id="A0A0D6JXC2"/>
<dbReference type="OrthoDB" id="289725at2157"/>
<evidence type="ECO:0000313" key="3">
    <source>
        <dbReference type="Proteomes" id="UP000198902"/>
    </source>
</evidence>
<keyword evidence="1" id="KW-1133">Transmembrane helix</keyword>
<proteinExistence type="predicted"/>
<feature type="transmembrane region" description="Helical" evidence="1">
    <location>
        <begin position="38"/>
        <end position="60"/>
    </location>
</feature>
<name>A0A0D6JXC2_9EURY</name>
<sequence>MSAHTDRRLTSGFLVVCAGALAPHTAEALLAHRLSLEGMPVVYGTLGISLVAAAAAVWYASAYSLKYVLLYSAVAVGTAGLMFGYLFMQTSA</sequence>
<accession>A0A0D6JXC2</accession>
<organism evidence="2 3">
    <name type="scientific">Haloferax massiliensis</name>
    <dbReference type="NCBI Taxonomy" id="1476858"/>
    <lineage>
        <taxon>Archaea</taxon>
        <taxon>Methanobacteriati</taxon>
        <taxon>Methanobacteriota</taxon>
        <taxon>Stenosarchaea group</taxon>
        <taxon>Halobacteria</taxon>
        <taxon>Halobacteriales</taxon>
        <taxon>Haloferacaceae</taxon>
        <taxon>Haloferax</taxon>
    </lineage>
</organism>
<gene>
    <name evidence="2" type="ORF">BN996_03780</name>
</gene>
<keyword evidence="1" id="KW-0812">Transmembrane</keyword>
<protein>
    <submittedName>
        <fullName evidence="2">Uncharacterized protein</fullName>
    </submittedName>
</protein>
<keyword evidence="1" id="KW-0472">Membrane</keyword>
<feature type="transmembrane region" description="Helical" evidence="1">
    <location>
        <begin position="67"/>
        <end position="88"/>
    </location>
</feature>